<accession>A0ABQ3JZG8</accession>
<dbReference type="RefSeq" id="WP_229838869.1">
    <property type="nucleotide sequence ID" value="NZ_BNAL01000005.1"/>
</dbReference>
<evidence type="ECO:0000256" key="1">
    <source>
        <dbReference type="SAM" id="Phobius"/>
    </source>
</evidence>
<sequence length="176" mass="19591">MNDIQSVRFLLFIVTCAFIGWAFGVWGNMTTQTATIKDMAIALKYPQGVYLRNTYPIYLSYTNVGDEVIQRADVFDCPYISTFSDSTTGKDVTSPNAAHYGCTTEFKAAQPLKPGETYKGTVLVIVSGLRGKYYLSAEQVNSLVHSIEPRPLETSTQDFAESKPPTIFNRIEFSVN</sequence>
<protein>
    <recommendedName>
        <fullName evidence="4">DUF11 domain-containing protein</fullName>
    </recommendedName>
</protein>
<gene>
    <name evidence="2" type="ORF">GCM10017783_06550</name>
</gene>
<evidence type="ECO:0000313" key="2">
    <source>
        <dbReference type="EMBL" id="GHF97387.1"/>
    </source>
</evidence>
<proteinExistence type="predicted"/>
<name>A0ABQ3JZG8_9DEIO</name>
<dbReference type="EMBL" id="BNAL01000005">
    <property type="protein sequence ID" value="GHF97387.1"/>
    <property type="molecule type" value="Genomic_DNA"/>
</dbReference>
<dbReference type="Proteomes" id="UP000632154">
    <property type="component" value="Unassembled WGS sequence"/>
</dbReference>
<evidence type="ECO:0000313" key="3">
    <source>
        <dbReference type="Proteomes" id="UP000632154"/>
    </source>
</evidence>
<keyword evidence="3" id="KW-1185">Reference proteome</keyword>
<feature type="transmembrane region" description="Helical" evidence="1">
    <location>
        <begin position="7"/>
        <end position="27"/>
    </location>
</feature>
<organism evidence="2 3">
    <name type="scientific">Deinococcus piscis</name>
    <dbReference type="NCBI Taxonomy" id="394230"/>
    <lineage>
        <taxon>Bacteria</taxon>
        <taxon>Thermotogati</taxon>
        <taxon>Deinococcota</taxon>
        <taxon>Deinococci</taxon>
        <taxon>Deinococcales</taxon>
        <taxon>Deinococcaceae</taxon>
        <taxon>Deinococcus</taxon>
    </lineage>
</organism>
<keyword evidence="1" id="KW-0812">Transmembrane</keyword>
<keyword evidence="1" id="KW-1133">Transmembrane helix</keyword>
<comment type="caution">
    <text evidence="2">The sequence shown here is derived from an EMBL/GenBank/DDBJ whole genome shotgun (WGS) entry which is preliminary data.</text>
</comment>
<reference evidence="3" key="1">
    <citation type="journal article" date="2019" name="Int. J. Syst. Evol. Microbiol.">
        <title>The Global Catalogue of Microorganisms (GCM) 10K type strain sequencing project: providing services to taxonomists for standard genome sequencing and annotation.</title>
        <authorList>
            <consortium name="The Broad Institute Genomics Platform"/>
            <consortium name="The Broad Institute Genome Sequencing Center for Infectious Disease"/>
            <person name="Wu L."/>
            <person name="Ma J."/>
        </authorList>
    </citation>
    <scope>NUCLEOTIDE SEQUENCE [LARGE SCALE GENOMIC DNA]</scope>
    <source>
        <strain evidence="3">CGMCC 1.18439</strain>
    </source>
</reference>
<evidence type="ECO:0008006" key="4">
    <source>
        <dbReference type="Google" id="ProtNLM"/>
    </source>
</evidence>
<keyword evidence="1" id="KW-0472">Membrane</keyword>